<comment type="caution">
    <text evidence="2">The sequence shown here is derived from an EMBL/GenBank/DDBJ whole genome shotgun (WGS) entry which is preliminary data.</text>
</comment>
<keyword evidence="3" id="KW-1185">Reference proteome</keyword>
<dbReference type="Gene3D" id="3.40.50.1010">
    <property type="entry name" value="5'-nuclease"/>
    <property type="match status" value="1"/>
</dbReference>
<feature type="domain" description="PIN" evidence="1">
    <location>
        <begin position="5"/>
        <end position="122"/>
    </location>
</feature>
<accession>A0AAP5MCM4</accession>
<dbReference type="InterPro" id="IPR002716">
    <property type="entry name" value="PIN_dom"/>
</dbReference>
<dbReference type="Proteomes" id="UP000667802">
    <property type="component" value="Unassembled WGS sequence"/>
</dbReference>
<evidence type="ECO:0000313" key="3">
    <source>
        <dbReference type="Proteomes" id="UP000667802"/>
    </source>
</evidence>
<dbReference type="Pfam" id="PF01850">
    <property type="entry name" value="PIN"/>
    <property type="match status" value="1"/>
</dbReference>
<dbReference type="RefSeq" id="WP_208344421.1">
    <property type="nucleotide sequence ID" value="NZ_CAWQFN010000500.1"/>
</dbReference>
<dbReference type="EMBL" id="JAALHA020000035">
    <property type="protein sequence ID" value="MDR9900470.1"/>
    <property type="molecule type" value="Genomic_DNA"/>
</dbReference>
<dbReference type="AlphaFoldDB" id="A0AAP5MCM4"/>
<dbReference type="InterPro" id="IPR029060">
    <property type="entry name" value="PIN-like_dom_sf"/>
</dbReference>
<gene>
    <name evidence="2" type="ORF">G7B40_038880</name>
</gene>
<protein>
    <submittedName>
        <fullName evidence="2">PIN domain-containing protein</fullName>
    </submittedName>
</protein>
<dbReference type="SUPFAM" id="SSF88723">
    <property type="entry name" value="PIN domain-like"/>
    <property type="match status" value="1"/>
</dbReference>
<organism evidence="2 3">
    <name type="scientific">Aetokthonos hydrillicola Thurmond2011</name>
    <dbReference type="NCBI Taxonomy" id="2712845"/>
    <lineage>
        <taxon>Bacteria</taxon>
        <taxon>Bacillati</taxon>
        <taxon>Cyanobacteriota</taxon>
        <taxon>Cyanophyceae</taxon>
        <taxon>Nostocales</taxon>
        <taxon>Hapalosiphonaceae</taxon>
        <taxon>Aetokthonos</taxon>
    </lineage>
</organism>
<name>A0AAP5MCM4_9CYAN</name>
<reference evidence="3" key="1">
    <citation type="journal article" date="2021" name="Science">
        <title>Hunting the eagle killer: A cyanobacterial neurotoxin causes vacuolar myelinopathy.</title>
        <authorList>
            <person name="Breinlinger S."/>
            <person name="Phillips T.J."/>
            <person name="Haram B.N."/>
            <person name="Mares J."/>
            <person name="Martinez Yerena J.A."/>
            <person name="Hrouzek P."/>
            <person name="Sobotka R."/>
            <person name="Henderson W.M."/>
            <person name="Schmieder P."/>
            <person name="Williams S.M."/>
            <person name="Lauderdale J.D."/>
            <person name="Wilde H.D."/>
            <person name="Gerrin W."/>
            <person name="Kust A."/>
            <person name="Washington J.W."/>
            <person name="Wagner C."/>
            <person name="Geier B."/>
            <person name="Liebeke M."/>
            <person name="Enke H."/>
            <person name="Niedermeyer T.H.J."/>
            <person name="Wilde S.B."/>
        </authorList>
    </citation>
    <scope>NUCLEOTIDE SEQUENCE [LARGE SCALE GENOMIC DNA]</scope>
    <source>
        <strain evidence="3">Thurmond2011</strain>
    </source>
</reference>
<evidence type="ECO:0000259" key="1">
    <source>
        <dbReference type="Pfam" id="PF01850"/>
    </source>
</evidence>
<proteinExistence type="predicted"/>
<sequence length="139" mass="15792">MRQQILLDTGALVALIDRRDHYHSWVKTELATIEPPLLSCEAVISEAWFLLQRVSNGRETLIGLLKSQQILVAFQFNEEIESITSLLTRYLSVPISLADASLVRMAELYPQSEVLTLDSDFLIYRKHKNQPIPVIMPSA</sequence>
<evidence type="ECO:0000313" key="2">
    <source>
        <dbReference type="EMBL" id="MDR9900470.1"/>
    </source>
</evidence>